<protein>
    <recommendedName>
        <fullName evidence="1">YTH domain-containing protein</fullName>
    </recommendedName>
</protein>
<accession>A0A9P4IGW6</accession>
<dbReference type="OrthoDB" id="10252171at2759"/>
<dbReference type="Gene3D" id="3.10.590.10">
    <property type="entry name" value="ph1033 like domains"/>
    <property type="match status" value="1"/>
</dbReference>
<dbReference type="Proteomes" id="UP000799772">
    <property type="component" value="Unassembled WGS sequence"/>
</dbReference>
<sequence>MTSPADRDNTDEHWLEDIWEGAFTLDWICFNELPFSKVKHVPISQRKPGFRAISCFDGTEVSAPSAFELLKAFSDEESETLSTLPGAASSAQTTRP</sequence>
<name>A0A9P4IGW6_9PEZI</name>
<evidence type="ECO:0000313" key="3">
    <source>
        <dbReference type="Proteomes" id="UP000799772"/>
    </source>
</evidence>
<dbReference type="EMBL" id="ML978126">
    <property type="protein sequence ID" value="KAF2098974.1"/>
    <property type="molecule type" value="Genomic_DNA"/>
</dbReference>
<dbReference type="InterPro" id="IPR007275">
    <property type="entry name" value="YTH_domain"/>
</dbReference>
<dbReference type="PROSITE" id="PS50882">
    <property type="entry name" value="YTH"/>
    <property type="match status" value="1"/>
</dbReference>
<reference evidence="2" key="1">
    <citation type="journal article" date="2020" name="Stud. Mycol.">
        <title>101 Dothideomycetes genomes: a test case for predicting lifestyles and emergence of pathogens.</title>
        <authorList>
            <person name="Haridas S."/>
            <person name="Albert R."/>
            <person name="Binder M."/>
            <person name="Bloem J."/>
            <person name="Labutti K."/>
            <person name="Salamov A."/>
            <person name="Andreopoulos B."/>
            <person name="Baker S."/>
            <person name="Barry K."/>
            <person name="Bills G."/>
            <person name="Bluhm B."/>
            <person name="Cannon C."/>
            <person name="Castanera R."/>
            <person name="Culley D."/>
            <person name="Daum C."/>
            <person name="Ezra D."/>
            <person name="Gonzalez J."/>
            <person name="Henrissat B."/>
            <person name="Kuo A."/>
            <person name="Liang C."/>
            <person name="Lipzen A."/>
            <person name="Lutzoni F."/>
            <person name="Magnuson J."/>
            <person name="Mondo S."/>
            <person name="Nolan M."/>
            <person name="Ohm R."/>
            <person name="Pangilinan J."/>
            <person name="Park H.-J."/>
            <person name="Ramirez L."/>
            <person name="Alfaro M."/>
            <person name="Sun H."/>
            <person name="Tritt A."/>
            <person name="Yoshinaga Y."/>
            <person name="Zwiers L.-H."/>
            <person name="Turgeon B."/>
            <person name="Goodwin S."/>
            <person name="Spatafora J."/>
            <person name="Crous P."/>
            <person name="Grigoriev I."/>
        </authorList>
    </citation>
    <scope>NUCLEOTIDE SEQUENCE</scope>
    <source>
        <strain evidence="2">CBS 133067</strain>
    </source>
</reference>
<feature type="domain" description="YTH" evidence="1">
    <location>
        <begin position="1"/>
        <end position="73"/>
    </location>
</feature>
<comment type="caution">
    <text evidence="2">The sequence shown here is derived from an EMBL/GenBank/DDBJ whole genome shotgun (WGS) entry which is preliminary data.</text>
</comment>
<gene>
    <name evidence="2" type="ORF">NA57DRAFT_76208</name>
</gene>
<dbReference type="Pfam" id="PF04146">
    <property type="entry name" value="YTH"/>
    <property type="match status" value="1"/>
</dbReference>
<proteinExistence type="predicted"/>
<dbReference type="AlphaFoldDB" id="A0A9P4IGW6"/>
<organism evidence="2 3">
    <name type="scientific">Rhizodiscina lignyota</name>
    <dbReference type="NCBI Taxonomy" id="1504668"/>
    <lineage>
        <taxon>Eukaryota</taxon>
        <taxon>Fungi</taxon>
        <taxon>Dikarya</taxon>
        <taxon>Ascomycota</taxon>
        <taxon>Pezizomycotina</taxon>
        <taxon>Dothideomycetes</taxon>
        <taxon>Pleosporomycetidae</taxon>
        <taxon>Aulographales</taxon>
        <taxon>Rhizodiscinaceae</taxon>
        <taxon>Rhizodiscina</taxon>
    </lineage>
</organism>
<evidence type="ECO:0000313" key="2">
    <source>
        <dbReference type="EMBL" id="KAF2098974.1"/>
    </source>
</evidence>
<keyword evidence="3" id="KW-1185">Reference proteome</keyword>
<dbReference type="GO" id="GO:0003723">
    <property type="term" value="F:RNA binding"/>
    <property type="evidence" value="ECO:0007669"/>
    <property type="project" value="InterPro"/>
</dbReference>
<evidence type="ECO:0000259" key="1">
    <source>
        <dbReference type="PROSITE" id="PS50882"/>
    </source>
</evidence>